<dbReference type="EMBL" id="QFFZ01000064">
    <property type="protein sequence ID" value="TEB09011.1"/>
    <property type="molecule type" value="Genomic_DNA"/>
</dbReference>
<dbReference type="OrthoDB" id="37447at2"/>
<gene>
    <name evidence="2" type="ORF">Pmgp_03459</name>
</gene>
<evidence type="ECO:0000313" key="3">
    <source>
        <dbReference type="Proteomes" id="UP000297597"/>
    </source>
</evidence>
<sequence length="193" mass="21285">MAFVIVIMIVGFVALITGGRIQNLKNISFRHSWLVFVAVAIKIITNSNLRLVIGIPDSLGQKLYIISLFLVAVFVLLNMHLRGLFLVGLGLISNLTAIVFNSGYMPVKIEYLNLVSTPEELVKISQGLPLYNHIAAGPSTKFFFLSDIFLMPHWILITRVFSIGDVILTIGGAIFIWTSIKPNISARKSGLSI</sequence>
<accession>A0A4Y7RJM9</accession>
<feature type="transmembrane region" description="Helical" evidence="1">
    <location>
        <begin position="59"/>
        <end position="77"/>
    </location>
</feature>
<dbReference type="RefSeq" id="WP_134215617.1">
    <property type="nucleotide sequence ID" value="NZ_QFFZ01000064.1"/>
</dbReference>
<organism evidence="2 3">
    <name type="scientific">Pelotomaculum propionicicum</name>
    <dbReference type="NCBI Taxonomy" id="258475"/>
    <lineage>
        <taxon>Bacteria</taxon>
        <taxon>Bacillati</taxon>
        <taxon>Bacillota</taxon>
        <taxon>Clostridia</taxon>
        <taxon>Eubacteriales</taxon>
        <taxon>Desulfotomaculaceae</taxon>
        <taxon>Pelotomaculum</taxon>
    </lineage>
</organism>
<feature type="transmembrane region" description="Helical" evidence="1">
    <location>
        <begin position="33"/>
        <end position="53"/>
    </location>
</feature>
<name>A0A4Y7RJM9_9FIRM</name>
<comment type="caution">
    <text evidence="2">The sequence shown here is derived from an EMBL/GenBank/DDBJ whole genome shotgun (WGS) entry which is preliminary data.</text>
</comment>
<protein>
    <recommendedName>
        <fullName evidence="4">DUF5317 domain-containing protein</fullName>
    </recommendedName>
</protein>
<proteinExistence type="predicted"/>
<dbReference type="AlphaFoldDB" id="A0A4Y7RJM9"/>
<dbReference type="InterPro" id="IPR035168">
    <property type="entry name" value="DUF5317"/>
</dbReference>
<evidence type="ECO:0000313" key="2">
    <source>
        <dbReference type="EMBL" id="TEB09011.1"/>
    </source>
</evidence>
<reference evidence="2 3" key="1">
    <citation type="journal article" date="2018" name="Environ. Microbiol.">
        <title>Novel energy conservation strategies and behaviour of Pelotomaculum schinkii driving syntrophic propionate catabolism.</title>
        <authorList>
            <person name="Hidalgo-Ahumada C.A.P."/>
            <person name="Nobu M.K."/>
            <person name="Narihiro T."/>
            <person name="Tamaki H."/>
            <person name="Liu W.T."/>
            <person name="Kamagata Y."/>
            <person name="Stams A.J.M."/>
            <person name="Imachi H."/>
            <person name="Sousa D.Z."/>
        </authorList>
    </citation>
    <scope>NUCLEOTIDE SEQUENCE [LARGE SCALE GENOMIC DNA]</scope>
    <source>
        <strain evidence="2 3">MGP</strain>
    </source>
</reference>
<dbReference type="Pfam" id="PF17248">
    <property type="entry name" value="DUF5317"/>
    <property type="match status" value="1"/>
</dbReference>
<feature type="transmembrane region" description="Helical" evidence="1">
    <location>
        <begin position="6"/>
        <end position="21"/>
    </location>
</feature>
<evidence type="ECO:0000256" key="1">
    <source>
        <dbReference type="SAM" id="Phobius"/>
    </source>
</evidence>
<keyword evidence="1" id="KW-0472">Membrane</keyword>
<dbReference type="Proteomes" id="UP000297597">
    <property type="component" value="Unassembled WGS sequence"/>
</dbReference>
<keyword evidence="1" id="KW-0812">Transmembrane</keyword>
<evidence type="ECO:0008006" key="4">
    <source>
        <dbReference type="Google" id="ProtNLM"/>
    </source>
</evidence>
<keyword evidence="3" id="KW-1185">Reference proteome</keyword>
<feature type="transmembrane region" description="Helical" evidence="1">
    <location>
        <begin position="84"/>
        <end position="104"/>
    </location>
</feature>
<feature type="transmembrane region" description="Helical" evidence="1">
    <location>
        <begin position="154"/>
        <end position="178"/>
    </location>
</feature>
<keyword evidence="1" id="KW-1133">Transmembrane helix</keyword>